<dbReference type="Gene3D" id="1.20.1260.60">
    <property type="entry name" value="Vacuolar protein sorting-associated protein Ist1"/>
    <property type="match status" value="1"/>
</dbReference>
<dbReference type="Proteomes" id="UP000823775">
    <property type="component" value="Unassembled WGS sequence"/>
</dbReference>
<evidence type="ECO:0000256" key="1">
    <source>
        <dbReference type="ARBA" id="ARBA00005536"/>
    </source>
</evidence>
<dbReference type="InterPro" id="IPR005061">
    <property type="entry name" value="Ist1"/>
</dbReference>
<evidence type="ECO:0000313" key="4">
    <source>
        <dbReference type="Proteomes" id="UP000823775"/>
    </source>
</evidence>
<comment type="similarity">
    <text evidence="1">Belongs to the IST1 family.</text>
</comment>
<feature type="compositionally biased region" description="Basic and acidic residues" evidence="2">
    <location>
        <begin position="172"/>
        <end position="189"/>
    </location>
</feature>
<dbReference type="PANTHER" id="PTHR12161:SF88">
    <property type="entry name" value="REGULATOR OF VPS4 ACTIVITY IN THE MVB PATHWAY PROTEIN"/>
    <property type="match status" value="1"/>
</dbReference>
<reference evidence="3 4" key="1">
    <citation type="journal article" date="2021" name="BMC Genomics">
        <title>Datura genome reveals duplications of psychoactive alkaloid biosynthetic genes and high mutation rate following tissue culture.</title>
        <authorList>
            <person name="Rajewski A."/>
            <person name="Carter-House D."/>
            <person name="Stajich J."/>
            <person name="Litt A."/>
        </authorList>
    </citation>
    <scope>NUCLEOTIDE SEQUENCE [LARGE SCALE GENOMIC DNA]</scope>
    <source>
        <strain evidence="3">AR-01</strain>
    </source>
</reference>
<organism evidence="3 4">
    <name type="scientific">Datura stramonium</name>
    <name type="common">Jimsonweed</name>
    <name type="synonym">Common thornapple</name>
    <dbReference type="NCBI Taxonomy" id="4076"/>
    <lineage>
        <taxon>Eukaryota</taxon>
        <taxon>Viridiplantae</taxon>
        <taxon>Streptophyta</taxon>
        <taxon>Embryophyta</taxon>
        <taxon>Tracheophyta</taxon>
        <taxon>Spermatophyta</taxon>
        <taxon>Magnoliopsida</taxon>
        <taxon>eudicotyledons</taxon>
        <taxon>Gunneridae</taxon>
        <taxon>Pentapetalae</taxon>
        <taxon>asterids</taxon>
        <taxon>lamiids</taxon>
        <taxon>Solanales</taxon>
        <taxon>Solanaceae</taxon>
        <taxon>Solanoideae</taxon>
        <taxon>Datureae</taxon>
        <taxon>Datura</taxon>
    </lineage>
</organism>
<dbReference type="EMBL" id="JACEIK010003020">
    <property type="protein sequence ID" value="MCD9639921.1"/>
    <property type="molecule type" value="Genomic_DNA"/>
</dbReference>
<keyword evidence="4" id="KW-1185">Reference proteome</keyword>
<proteinExistence type="inferred from homology"/>
<feature type="compositionally biased region" description="Basic and acidic residues" evidence="2">
    <location>
        <begin position="218"/>
        <end position="228"/>
    </location>
</feature>
<accession>A0ABS8V076</accession>
<evidence type="ECO:0008006" key="5">
    <source>
        <dbReference type="Google" id="ProtNLM"/>
    </source>
</evidence>
<evidence type="ECO:0000313" key="3">
    <source>
        <dbReference type="EMBL" id="MCD9639921.1"/>
    </source>
</evidence>
<dbReference type="Pfam" id="PF03398">
    <property type="entry name" value="Ist1"/>
    <property type="match status" value="1"/>
</dbReference>
<sequence>MAAGLLVELSISSCYDFLEQYCLHISSHLANMSKQRECPEDCREVVSTLMFAAARFSDLPELRELRAIFNERYGNSIECFVNKEFVTKLKSQPPTTEMNLQLMQEIAVESGVRWNSKALEQNLSKPLIALQDLSKSHNDEEHKLHKKADESAQRKIQKKLSLIMRMQGRIRLGRESDKQKRDNLSRRSLDGTPPIKDIEEDIIGRKGQQNEPKIIKSVSEEKSDDKKPFYYSPIQPSYANSRACISKSSSDASPTVSTMEAQRHAEMNQRGVQIAKEEDTSVNDAIKKPKPKSVRTRLQPMRGCEDSDRLRCKDRGKGLTTGVKGVARDGNHGIKIANSDQRNEEEKMMDRLLMHYTRKQAQIELKTPKSVVKLLKLPEVETSEVSRKRFPASIPVELKQASLVTLREGHDTQKNFFEHDVMSPNGLIHPKLPDYDDFVTRLAALKLEVKEQHCS</sequence>
<dbReference type="InterPro" id="IPR042277">
    <property type="entry name" value="IST1-like"/>
</dbReference>
<gene>
    <name evidence="3" type="ORF">HAX54_024914</name>
</gene>
<comment type="caution">
    <text evidence="3">The sequence shown here is derived from an EMBL/GenBank/DDBJ whole genome shotgun (WGS) entry which is preliminary data.</text>
</comment>
<dbReference type="PANTHER" id="PTHR12161">
    <property type="entry name" value="IST1 FAMILY MEMBER"/>
    <property type="match status" value="1"/>
</dbReference>
<evidence type="ECO:0000256" key="2">
    <source>
        <dbReference type="SAM" id="MobiDB-lite"/>
    </source>
</evidence>
<protein>
    <recommendedName>
        <fullName evidence="5">Regulator of Vps4 activity in the MVB pathway protein</fullName>
    </recommendedName>
</protein>
<feature type="region of interest" description="Disordered" evidence="2">
    <location>
        <begin position="168"/>
        <end position="230"/>
    </location>
</feature>
<name>A0ABS8V076_DATST</name>